<evidence type="ECO:0000313" key="2">
    <source>
        <dbReference type="Proteomes" id="UP000009888"/>
    </source>
</evidence>
<gene>
    <name evidence="1" type="ORF">HMPREF9233_01428</name>
</gene>
<dbReference type="EMBL" id="AGWL01000008">
    <property type="protein sequence ID" value="EKU94481.1"/>
    <property type="molecule type" value="Genomic_DNA"/>
</dbReference>
<keyword evidence="2" id="KW-1185">Reference proteome</keyword>
<comment type="caution">
    <text evidence="1">The sequence shown here is derived from an EMBL/GenBank/DDBJ whole genome shotgun (WGS) entry which is preliminary data.</text>
</comment>
<reference evidence="1 2" key="1">
    <citation type="submission" date="2012-09" db="EMBL/GenBank/DDBJ databases">
        <title>The Genome Sequence of Actinobaculum massiliae ACS-171-V-COL2.</title>
        <authorList>
            <consortium name="The Broad Institute Genome Sequencing Platform"/>
            <person name="Earl A."/>
            <person name="Ward D."/>
            <person name="Feldgarden M."/>
            <person name="Gevers D."/>
            <person name="Saerens B."/>
            <person name="Vaneechoutte M."/>
            <person name="Walker B."/>
            <person name="Young S.K."/>
            <person name="Zeng Q."/>
            <person name="Gargeya S."/>
            <person name="Fitzgerald M."/>
            <person name="Haas B."/>
            <person name="Abouelleil A."/>
            <person name="Alvarado L."/>
            <person name="Arachchi H.M."/>
            <person name="Berlin A."/>
            <person name="Chapman S.B."/>
            <person name="Goldberg J."/>
            <person name="Griggs A."/>
            <person name="Gujja S."/>
            <person name="Hansen M."/>
            <person name="Howarth C."/>
            <person name="Imamovic A."/>
            <person name="Larimer J."/>
            <person name="McCowen C."/>
            <person name="Montmayeur A."/>
            <person name="Murphy C."/>
            <person name="Neiman D."/>
            <person name="Pearson M."/>
            <person name="Priest M."/>
            <person name="Roberts A."/>
            <person name="Saif S."/>
            <person name="Shea T."/>
            <person name="Sisk P."/>
            <person name="Sykes S."/>
            <person name="Wortman J."/>
            <person name="Nusbaum C."/>
            <person name="Birren B."/>
        </authorList>
    </citation>
    <scope>NUCLEOTIDE SEQUENCE [LARGE SCALE GENOMIC DNA]</scope>
    <source>
        <strain evidence="2">ACS-171-V-Col2</strain>
    </source>
</reference>
<evidence type="ECO:0000313" key="1">
    <source>
        <dbReference type="EMBL" id="EKU94481.1"/>
    </source>
</evidence>
<name>K9EF42_9ACTO</name>
<proteinExistence type="predicted"/>
<dbReference type="HOGENOM" id="CLU_1912592_0_0_11"/>
<accession>K9EF42</accession>
<sequence>MKTMPTTVERKTKSSRKASRLYFAAAKDESGWKIFGDFDDIDGQHIATWMKMITGRKALSDHRSLPDRRSVAFTSAVLNGTSSEPTRAPRQAITWPRDSLVRVPYPTLSATRNSRFCRLARETTAVRFAQDV</sequence>
<organism evidence="1 2">
    <name type="scientific">Actinobaculum massiliense ACS-171-V-Col2</name>
    <dbReference type="NCBI Taxonomy" id="883066"/>
    <lineage>
        <taxon>Bacteria</taxon>
        <taxon>Bacillati</taxon>
        <taxon>Actinomycetota</taxon>
        <taxon>Actinomycetes</taxon>
        <taxon>Actinomycetales</taxon>
        <taxon>Actinomycetaceae</taxon>
        <taxon>Actinobaculum</taxon>
    </lineage>
</organism>
<dbReference type="Proteomes" id="UP000009888">
    <property type="component" value="Unassembled WGS sequence"/>
</dbReference>
<dbReference type="STRING" id="202789.GCA_001457435_00682"/>
<dbReference type="AlphaFoldDB" id="K9EF42"/>
<protein>
    <submittedName>
        <fullName evidence="1">Uncharacterized protein</fullName>
    </submittedName>
</protein>